<reference evidence="2" key="1">
    <citation type="journal article" date="2011" name="MBio">
        <title>Novel metabolic attributes of the genus Cyanothece, comprising a group of unicellular nitrogen-fixing Cyanobacteria.</title>
        <authorList>
            <person name="Bandyopadhyay A."/>
            <person name="Elvitigala T."/>
            <person name="Welsh E."/>
            <person name="Stockel J."/>
            <person name="Liberton M."/>
            <person name="Min H."/>
            <person name="Sherman L.A."/>
            <person name="Pakrasi H.B."/>
        </authorList>
    </citation>
    <scope>NUCLEOTIDE SEQUENCE [LARGE SCALE GENOMIC DNA]</scope>
    <source>
        <strain evidence="2">PCC 7822</strain>
    </source>
</reference>
<keyword evidence="2" id="KW-1185">Reference proteome</keyword>
<dbReference type="InterPro" id="IPR046653">
    <property type="entry name" value="DUF6765"/>
</dbReference>
<dbReference type="Pfam" id="PF20551">
    <property type="entry name" value="DUF6765"/>
    <property type="match status" value="1"/>
</dbReference>
<evidence type="ECO:0000313" key="1">
    <source>
        <dbReference type="EMBL" id="ADN16253.1"/>
    </source>
</evidence>
<dbReference type="Proteomes" id="UP000008206">
    <property type="component" value="Chromosome"/>
</dbReference>
<dbReference type="OrthoDB" id="569000at2"/>
<name>E0UA61_GLOV7</name>
<protein>
    <submittedName>
        <fullName evidence="1">Uncharacterized protein</fullName>
    </submittedName>
</protein>
<dbReference type="EMBL" id="CP002198">
    <property type="protein sequence ID" value="ADN16253.1"/>
    <property type="molecule type" value="Genomic_DNA"/>
</dbReference>
<sequence>MQIDFHHGVTYTVARLAGFNHQQADIIAYCAQYVDDATNSGVIRFNNGALFRRRSSAHKRLDYRNFRQLASHHVWIPFHFLPGNGGLPRDENPPGKFINKLICYPNSHVAQDMLKECIEQRHLPHGLHRLGIAMHVYADTWAHQGFAGVNHKVNEAKLILDDQGNPDLAKTEKIKKYFRKNIYERMANAFMSEAFPIGHGAVLGNPDKPFLKWGYINGLNEIIDRDNSKDFLEAAQQMYQWMQRYRLGNSAAEVAAMSVSDQKLIAQKLQNITELSGKKRHKYWLKSLENGEFSFGNSEVNYIAKGKGSWKYEALKNEQEKDSGDEIYIYETNFLNSNWKLFHDALEAHYFYIIHVLLPQYGICMI</sequence>
<accession>E0UA61</accession>
<dbReference type="HOGENOM" id="CLU_062570_0_0_3"/>
<proteinExistence type="predicted"/>
<dbReference type="STRING" id="497965.Cyan7822_4336"/>
<dbReference type="AlphaFoldDB" id="E0UA61"/>
<evidence type="ECO:0000313" key="2">
    <source>
        <dbReference type="Proteomes" id="UP000008206"/>
    </source>
</evidence>
<organism evidence="1 2">
    <name type="scientific">Gloeothece verrucosa (strain PCC 7822)</name>
    <name type="common">Cyanothece sp. (strain PCC 7822)</name>
    <dbReference type="NCBI Taxonomy" id="497965"/>
    <lineage>
        <taxon>Bacteria</taxon>
        <taxon>Bacillati</taxon>
        <taxon>Cyanobacteriota</taxon>
        <taxon>Cyanophyceae</taxon>
        <taxon>Oscillatoriophycideae</taxon>
        <taxon>Chroococcales</taxon>
        <taxon>Aphanothecaceae</taxon>
        <taxon>Gloeothece</taxon>
        <taxon>Gloeothece verrucosa</taxon>
    </lineage>
</organism>
<gene>
    <name evidence="1" type="ordered locus">Cyan7822_4336</name>
</gene>
<dbReference type="KEGG" id="cyj:Cyan7822_4336"/>
<dbReference type="RefSeq" id="WP_013324316.1">
    <property type="nucleotide sequence ID" value="NC_014501.1"/>
</dbReference>
<dbReference type="eggNOG" id="ENOG502Z8IF">
    <property type="taxonomic scope" value="Bacteria"/>
</dbReference>